<dbReference type="AlphaFoldDB" id="A0A7X0VSW2"/>
<dbReference type="RefSeq" id="WP_185165406.1">
    <property type="nucleotide sequence ID" value="NZ_JACKWY010000013.1"/>
</dbReference>
<gene>
    <name evidence="2" type="ORF">H7E68_16765</name>
</gene>
<dbReference type="InterPro" id="IPR006528">
    <property type="entry name" value="Phage_head_morphogenesis_dom"/>
</dbReference>
<reference evidence="2 3" key="1">
    <citation type="submission" date="2020-08" db="EMBL/GenBank/DDBJ databases">
        <title>Clostridia isolated from Swiss meat.</title>
        <authorList>
            <person name="Wambui J."/>
            <person name="Stevens M.J.A."/>
            <person name="Stephan R."/>
        </authorList>
    </citation>
    <scope>NUCLEOTIDE SEQUENCE [LARGE SCALE GENOMIC DNA]</scope>
    <source>
        <strain evidence="2 3">CM001</strain>
    </source>
</reference>
<sequence length="344" mass="40275">MKKQSNAYWIKRAEDNVKDYHADVDKTMKALNNSFNSSTNKLNDQIKKIYTVFKLGSGLTDTEVRELLNTKISTKEMNTLKKQIVSVTDMDLKKYLTARYNSNAYKARITRLEAIKRQIYIETKQLYPIVLKQSNKLYTNLIYKSYYQNIFDIQKGLGIGFDFANIPVDRVNYILNHKWSDKHYSKRLWGNTDNLAEQIQETVLEGIMSGISIERLAKNLSDRMQVGKFATERLLRTETTYMVNMAELESYKECNIDRYKFLATLDRRTTKICQEHDGKIYEVGKGVSGENLPPLHPFCRSTTTAYFDYLNYSNLQRRARDEFGNPILVSQDMNYESWKLKYTV</sequence>
<name>A0A7X0VSW2_9CLOT</name>
<proteinExistence type="predicted"/>
<feature type="domain" description="Phage head morphogenesis" evidence="1">
    <location>
        <begin position="198"/>
        <end position="303"/>
    </location>
</feature>
<protein>
    <submittedName>
        <fullName evidence="2">Minor capsid protein</fullName>
    </submittedName>
</protein>
<comment type="caution">
    <text evidence="2">The sequence shown here is derived from an EMBL/GenBank/DDBJ whole genome shotgun (WGS) entry which is preliminary data.</text>
</comment>
<evidence type="ECO:0000313" key="2">
    <source>
        <dbReference type="EMBL" id="MBB6716358.1"/>
    </source>
</evidence>
<evidence type="ECO:0000259" key="1">
    <source>
        <dbReference type="Pfam" id="PF04233"/>
    </source>
</evidence>
<dbReference type="EMBL" id="JACKWY010000013">
    <property type="protein sequence ID" value="MBB6716358.1"/>
    <property type="molecule type" value="Genomic_DNA"/>
</dbReference>
<dbReference type="Proteomes" id="UP000585258">
    <property type="component" value="Unassembled WGS sequence"/>
</dbReference>
<accession>A0A7X0VSW2</accession>
<evidence type="ECO:0000313" key="3">
    <source>
        <dbReference type="Proteomes" id="UP000585258"/>
    </source>
</evidence>
<dbReference type="NCBIfam" id="TIGR01641">
    <property type="entry name" value="phageSPP1_gp7"/>
    <property type="match status" value="1"/>
</dbReference>
<dbReference type="Pfam" id="PF04233">
    <property type="entry name" value="Phage_Mu_F"/>
    <property type="match status" value="1"/>
</dbReference>
<organism evidence="2 3">
    <name type="scientific">Clostridium gasigenes</name>
    <dbReference type="NCBI Taxonomy" id="94869"/>
    <lineage>
        <taxon>Bacteria</taxon>
        <taxon>Bacillati</taxon>
        <taxon>Bacillota</taxon>
        <taxon>Clostridia</taxon>
        <taxon>Eubacteriales</taxon>
        <taxon>Clostridiaceae</taxon>
        <taxon>Clostridium</taxon>
    </lineage>
</organism>